<comment type="subcellular location">
    <subcellularLocation>
        <location evidence="1">Nucleus</location>
    </subcellularLocation>
</comment>
<evidence type="ECO:0000313" key="9">
    <source>
        <dbReference type="Proteomes" id="UP000230750"/>
    </source>
</evidence>
<dbReference type="GO" id="GO:0003689">
    <property type="term" value="F:DNA clamp loader activity"/>
    <property type="evidence" value="ECO:0007669"/>
    <property type="project" value="TreeGrafter"/>
</dbReference>
<name>A0A2G8JYV9_STIJA</name>
<keyword evidence="4" id="KW-0547">Nucleotide-binding</keyword>
<dbReference type="CDD" id="cd18140">
    <property type="entry name" value="HLD_clamp_RFC"/>
    <property type="match status" value="1"/>
</dbReference>
<evidence type="ECO:0000256" key="3">
    <source>
        <dbReference type="ARBA" id="ARBA00022705"/>
    </source>
</evidence>
<dbReference type="AlphaFoldDB" id="A0A2G8JYV9"/>
<keyword evidence="6" id="KW-0539">Nucleus</keyword>
<keyword evidence="9" id="KW-1185">Reference proteome</keyword>
<dbReference type="Pfam" id="PF21960">
    <property type="entry name" value="RCF1-5-like_lid"/>
    <property type="match status" value="1"/>
</dbReference>
<evidence type="ECO:0000313" key="8">
    <source>
        <dbReference type="EMBL" id="PIK40899.1"/>
    </source>
</evidence>
<feature type="domain" description="Replication factor C C-terminal" evidence="7">
    <location>
        <begin position="104"/>
        <end position="186"/>
    </location>
</feature>
<evidence type="ECO:0000256" key="6">
    <source>
        <dbReference type="ARBA" id="ARBA00023242"/>
    </source>
</evidence>
<dbReference type="InterPro" id="IPR050238">
    <property type="entry name" value="DNA_Rep/Repair_Clamp_Loader"/>
</dbReference>
<accession>A0A2G8JYV9</accession>
<keyword evidence="3" id="KW-0235">DNA replication</keyword>
<dbReference type="InterPro" id="IPR008921">
    <property type="entry name" value="DNA_pol3_clamp-load_cplx_C"/>
</dbReference>
<dbReference type="GO" id="GO:0006281">
    <property type="term" value="P:DNA repair"/>
    <property type="evidence" value="ECO:0007669"/>
    <property type="project" value="TreeGrafter"/>
</dbReference>
<sequence>MEKQTKTTRFCLICNYVSRIIEPLTSRCTKFRFKPLPDEVQLEKLGQICASEQVLCSQEAMKAIILHTEGDLRKAITYLQSAQKLQSDDGISLEEIKEIAGVIPESSITTLLSTSSSGSFEKLQQAVKEVLLEGFPAAQILNQVFDKAIQDQELTDKQKSKIMEKMAVIDKRLCDGADEHLQIMDLFTVIMDQVTRQP</sequence>
<dbReference type="InterPro" id="IPR013748">
    <property type="entry name" value="Rep_factorC_C"/>
</dbReference>
<dbReference type="STRING" id="307972.A0A2G8JYV9"/>
<evidence type="ECO:0000256" key="2">
    <source>
        <dbReference type="ARBA" id="ARBA00005378"/>
    </source>
</evidence>
<gene>
    <name evidence="8" type="ORF">BSL78_22255</name>
</gene>
<dbReference type="InterPro" id="IPR047854">
    <property type="entry name" value="RFC_lid"/>
</dbReference>
<organism evidence="8 9">
    <name type="scientific">Stichopus japonicus</name>
    <name type="common">Sea cucumber</name>
    <dbReference type="NCBI Taxonomy" id="307972"/>
    <lineage>
        <taxon>Eukaryota</taxon>
        <taxon>Metazoa</taxon>
        <taxon>Echinodermata</taxon>
        <taxon>Eleutherozoa</taxon>
        <taxon>Echinozoa</taxon>
        <taxon>Holothuroidea</taxon>
        <taxon>Aspidochirotacea</taxon>
        <taxon>Aspidochirotida</taxon>
        <taxon>Stichopodidae</taxon>
        <taxon>Apostichopus</taxon>
    </lineage>
</organism>
<dbReference type="FunFam" id="1.20.272.10:FF:000011">
    <property type="entry name" value="Replication factor C subunit 2"/>
    <property type="match status" value="1"/>
</dbReference>
<dbReference type="GO" id="GO:0005663">
    <property type="term" value="C:DNA replication factor C complex"/>
    <property type="evidence" value="ECO:0007669"/>
    <property type="project" value="TreeGrafter"/>
</dbReference>
<dbReference type="SUPFAM" id="SSF48019">
    <property type="entry name" value="post-AAA+ oligomerization domain-like"/>
    <property type="match status" value="1"/>
</dbReference>
<dbReference type="PANTHER" id="PTHR11669">
    <property type="entry name" value="REPLICATION FACTOR C / DNA POLYMERASE III GAMMA-TAU SUBUNIT"/>
    <property type="match status" value="1"/>
</dbReference>
<dbReference type="Proteomes" id="UP000230750">
    <property type="component" value="Unassembled WGS sequence"/>
</dbReference>
<comment type="caution">
    <text evidence="8">The sequence shown here is derived from an EMBL/GenBank/DDBJ whole genome shotgun (WGS) entry which is preliminary data.</text>
</comment>
<evidence type="ECO:0000256" key="1">
    <source>
        <dbReference type="ARBA" id="ARBA00004123"/>
    </source>
</evidence>
<reference evidence="8 9" key="1">
    <citation type="journal article" date="2017" name="PLoS Biol.">
        <title>The sea cucumber genome provides insights into morphological evolution and visceral regeneration.</title>
        <authorList>
            <person name="Zhang X."/>
            <person name="Sun L."/>
            <person name="Yuan J."/>
            <person name="Sun Y."/>
            <person name="Gao Y."/>
            <person name="Zhang L."/>
            <person name="Li S."/>
            <person name="Dai H."/>
            <person name="Hamel J.F."/>
            <person name="Liu C."/>
            <person name="Yu Y."/>
            <person name="Liu S."/>
            <person name="Lin W."/>
            <person name="Guo K."/>
            <person name="Jin S."/>
            <person name="Xu P."/>
            <person name="Storey K.B."/>
            <person name="Huan P."/>
            <person name="Zhang T."/>
            <person name="Zhou Y."/>
            <person name="Zhang J."/>
            <person name="Lin C."/>
            <person name="Li X."/>
            <person name="Xing L."/>
            <person name="Huo D."/>
            <person name="Sun M."/>
            <person name="Wang L."/>
            <person name="Mercier A."/>
            <person name="Li F."/>
            <person name="Yang H."/>
            <person name="Xiang J."/>
        </authorList>
    </citation>
    <scope>NUCLEOTIDE SEQUENCE [LARGE SCALE GENOMIC DNA]</scope>
    <source>
        <strain evidence="8">Shaxun</strain>
        <tissue evidence="8">Muscle</tissue>
    </source>
</reference>
<evidence type="ECO:0000259" key="7">
    <source>
        <dbReference type="Pfam" id="PF08542"/>
    </source>
</evidence>
<dbReference type="GO" id="GO:0005634">
    <property type="term" value="C:nucleus"/>
    <property type="evidence" value="ECO:0007669"/>
    <property type="project" value="UniProtKB-SubCell"/>
</dbReference>
<dbReference type="Gene3D" id="1.20.272.10">
    <property type="match status" value="1"/>
</dbReference>
<proteinExistence type="inferred from homology"/>
<dbReference type="GO" id="GO:0006261">
    <property type="term" value="P:DNA-templated DNA replication"/>
    <property type="evidence" value="ECO:0007669"/>
    <property type="project" value="TreeGrafter"/>
</dbReference>
<dbReference type="Gene3D" id="1.10.8.60">
    <property type="match status" value="1"/>
</dbReference>
<dbReference type="OrthoDB" id="10249205at2759"/>
<dbReference type="InterPro" id="IPR027417">
    <property type="entry name" value="P-loop_NTPase"/>
</dbReference>
<dbReference type="Gene3D" id="3.40.50.300">
    <property type="entry name" value="P-loop containing nucleotide triphosphate hydrolases"/>
    <property type="match status" value="1"/>
</dbReference>
<dbReference type="EMBL" id="MRZV01001074">
    <property type="protein sequence ID" value="PIK40899.1"/>
    <property type="molecule type" value="Genomic_DNA"/>
</dbReference>
<protein>
    <submittedName>
        <fullName evidence="8">Putative replication factor C subunit 4</fullName>
    </submittedName>
</protein>
<dbReference type="PANTHER" id="PTHR11669:SF20">
    <property type="entry name" value="REPLICATION FACTOR C SUBUNIT 4"/>
    <property type="match status" value="1"/>
</dbReference>
<dbReference type="SUPFAM" id="SSF52540">
    <property type="entry name" value="P-loop containing nucleoside triphosphate hydrolases"/>
    <property type="match status" value="1"/>
</dbReference>
<keyword evidence="5" id="KW-0067">ATP-binding</keyword>
<dbReference type="GO" id="GO:0003677">
    <property type="term" value="F:DNA binding"/>
    <property type="evidence" value="ECO:0007669"/>
    <property type="project" value="InterPro"/>
</dbReference>
<evidence type="ECO:0000256" key="5">
    <source>
        <dbReference type="ARBA" id="ARBA00022840"/>
    </source>
</evidence>
<dbReference type="GO" id="GO:0005524">
    <property type="term" value="F:ATP binding"/>
    <property type="evidence" value="ECO:0007669"/>
    <property type="project" value="UniProtKB-KW"/>
</dbReference>
<comment type="similarity">
    <text evidence="2">Belongs to the activator 1 small subunits family.</text>
</comment>
<evidence type="ECO:0000256" key="4">
    <source>
        <dbReference type="ARBA" id="ARBA00022741"/>
    </source>
</evidence>
<dbReference type="Pfam" id="PF08542">
    <property type="entry name" value="Rep_fac_C"/>
    <property type="match status" value="1"/>
</dbReference>